<evidence type="ECO:0000313" key="12">
    <source>
        <dbReference type="EMBL" id="RHG18298.1"/>
    </source>
</evidence>
<reference evidence="5" key="4">
    <citation type="submission" date="2021-10" db="EMBL/GenBank/DDBJ databases">
        <title>Collection of gut derived symbiotic bacterial strains cultured from healthy donors.</title>
        <authorList>
            <person name="Lin H."/>
            <person name="Littmann E."/>
            <person name="Claire K."/>
            <person name="Pamer E."/>
        </authorList>
    </citation>
    <scope>NUCLEOTIDE SEQUENCE</scope>
    <source>
        <strain evidence="6">MSK.23.18</strain>
        <strain evidence="5">MSK.23.4</strain>
    </source>
</reference>
<dbReference type="Gene3D" id="2.60.120.10">
    <property type="entry name" value="Jelly Rolls"/>
    <property type="match status" value="1"/>
</dbReference>
<dbReference type="Pfam" id="PF12833">
    <property type="entry name" value="HTH_18"/>
    <property type="match status" value="1"/>
</dbReference>
<dbReference type="EMBL" id="JAAIRM010000024">
    <property type="protein sequence ID" value="NSI20204.1"/>
    <property type="molecule type" value="Genomic_DNA"/>
</dbReference>
<keyword evidence="2" id="KW-0238">DNA-binding</keyword>
<dbReference type="Proteomes" id="UP000283992">
    <property type="component" value="Unassembled WGS sequence"/>
</dbReference>
<dbReference type="EMBL" id="QRWQ01000010">
    <property type="protein sequence ID" value="RGT37874.1"/>
    <property type="molecule type" value="Genomic_DNA"/>
</dbReference>
<dbReference type="InterPro" id="IPR018062">
    <property type="entry name" value="HTH_AraC-typ_CS"/>
</dbReference>
<evidence type="ECO:0000313" key="7">
    <source>
        <dbReference type="EMBL" id="MDB8737613.1"/>
    </source>
</evidence>
<dbReference type="SUPFAM" id="SSF51215">
    <property type="entry name" value="Regulatory protein AraC"/>
    <property type="match status" value="1"/>
</dbReference>
<dbReference type="PANTHER" id="PTHR43280:SF2">
    <property type="entry name" value="HTH-TYPE TRANSCRIPTIONAL REGULATOR EXSA"/>
    <property type="match status" value="1"/>
</dbReference>
<evidence type="ECO:0000313" key="9">
    <source>
        <dbReference type="EMBL" id="NSI20204.1"/>
    </source>
</evidence>
<protein>
    <submittedName>
        <fullName evidence="13">AraC family transcriptional regulator</fullName>
    </submittedName>
</protein>
<dbReference type="EMBL" id="JAPZEG010000006">
    <property type="protein sequence ID" value="MDE1203152.1"/>
    <property type="molecule type" value="Genomic_DNA"/>
</dbReference>
<dbReference type="Proteomes" id="UP001297422">
    <property type="component" value="Unassembled WGS sequence"/>
</dbReference>
<dbReference type="Proteomes" id="UP001149331">
    <property type="component" value="Unassembled WGS sequence"/>
</dbReference>
<dbReference type="GO" id="GO:0003700">
    <property type="term" value="F:DNA-binding transcription factor activity"/>
    <property type="evidence" value="ECO:0007669"/>
    <property type="project" value="InterPro"/>
</dbReference>
<dbReference type="EMBL" id="QRTJ01000039">
    <property type="protein sequence ID" value="RGQ61984.1"/>
    <property type="molecule type" value="Genomic_DNA"/>
</dbReference>
<dbReference type="Proteomes" id="UP001296643">
    <property type="component" value="Unassembled WGS sequence"/>
</dbReference>
<feature type="domain" description="HTH araC/xylS-type" evidence="4">
    <location>
        <begin position="189"/>
        <end position="287"/>
    </location>
</feature>
<dbReference type="GO" id="GO:0043565">
    <property type="term" value="F:sequence-specific DNA binding"/>
    <property type="evidence" value="ECO:0007669"/>
    <property type="project" value="InterPro"/>
</dbReference>
<evidence type="ECO:0000259" key="4">
    <source>
        <dbReference type="PROSITE" id="PS01124"/>
    </source>
</evidence>
<dbReference type="Pfam" id="PF02311">
    <property type="entry name" value="AraC_binding"/>
    <property type="match status" value="1"/>
</dbReference>
<reference evidence="9" key="3">
    <citation type="submission" date="2020-02" db="EMBL/GenBank/DDBJ databases">
        <authorList>
            <person name="Littmann E."/>
            <person name="Sorbara M."/>
        </authorList>
    </citation>
    <scope>NUCLEOTIDE SEQUENCE</scope>
    <source>
        <strain evidence="9">MSK.22.53</strain>
    </source>
</reference>
<dbReference type="PROSITE" id="PS00041">
    <property type="entry name" value="HTH_ARAC_FAMILY_1"/>
    <property type="match status" value="1"/>
</dbReference>
<reference evidence="8" key="5">
    <citation type="submission" date="2022-12" db="EMBL/GenBank/DDBJ databases">
        <title>Genome of R. gnavus strain RSHDN_120.</title>
        <authorList>
            <person name="Abdugheni R."/>
        </authorList>
    </citation>
    <scope>NUCLEOTIDE SEQUENCE</scope>
    <source>
        <strain evidence="8">RSHDN_120</strain>
    </source>
</reference>
<dbReference type="EMBL" id="JAJBOM010000010">
    <property type="protein sequence ID" value="MCB5619285.1"/>
    <property type="molecule type" value="Genomic_DNA"/>
</dbReference>
<evidence type="ECO:0000313" key="5">
    <source>
        <dbReference type="EMBL" id="MCB5493784.1"/>
    </source>
</evidence>
<name>A0A2N5NLH7_MEDGN</name>
<evidence type="ECO:0000313" key="16">
    <source>
        <dbReference type="Proteomes" id="UP000285697"/>
    </source>
</evidence>
<reference evidence="14 15" key="1">
    <citation type="submission" date="2018-08" db="EMBL/GenBank/DDBJ databases">
        <title>A genome reference for cultivated species of the human gut microbiota.</title>
        <authorList>
            <person name="Zou Y."/>
            <person name="Xue W."/>
            <person name="Luo G."/>
        </authorList>
    </citation>
    <scope>NUCLEOTIDE SEQUENCE [LARGE SCALE GENOMIC DNA]</scope>
    <source>
        <strain evidence="11 14">AF19-16AC</strain>
        <strain evidence="10 17">AF27-4BH</strain>
        <strain evidence="13 15">AM12-54</strain>
        <strain evidence="12 16">AM22-7AC</strain>
    </source>
</reference>
<dbReference type="SUPFAM" id="SSF46689">
    <property type="entry name" value="Homeodomain-like"/>
    <property type="match status" value="2"/>
</dbReference>
<dbReference type="EMBL" id="QRLN01000021">
    <property type="protein sequence ID" value="RHJ09385.1"/>
    <property type="molecule type" value="Genomic_DNA"/>
</dbReference>
<dbReference type="PROSITE" id="PS01124">
    <property type="entry name" value="HTH_ARAC_FAMILY_2"/>
    <property type="match status" value="1"/>
</dbReference>
<dbReference type="Proteomes" id="UP000285697">
    <property type="component" value="Unassembled WGS sequence"/>
</dbReference>
<evidence type="ECO:0000313" key="10">
    <source>
        <dbReference type="EMBL" id="RGQ61984.1"/>
    </source>
</evidence>
<dbReference type="InterPro" id="IPR003313">
    <property type="entry name" value="AraC-bd"/>
</dbReference>
<gene>
    <name evidence="13" type="ORF">DW142_13050</name>
    <name evidence="12" type="ORF">DW270_09935</name>
    <name evidence="11" type="ORF">DWX36_11425</name>
    <name evidence="10" type="ORF">DWY88_14735</name>
    <name evidence="9" type="ORF">G4958_12750</name>
    <name evidence="6" type="ORF">LIQ08_08990</name>
    <name evidence="5" type="ORF">LIQ10_08525</name>
    <name evidence="8" type="ORF">O4N78_06115</name>
    <name evidence="7" type="ORF">PNU63_02205</name>
</gene>
<dbReference type="SMART" id="SM00342">
    <property type="entry name" value="HTH_ARAC"/>
    <property type="match status" value="1"/>
</dbReference>
<accession>A0A2N5NLH7</accession>
<evidence type="ECO:0000313" key="6">
    <source>
        <dbReference type="EMBL" id="MCB5619285.1"/>
    </source>
</evidence>
<evidence type="ECO:0000313" key="11">
    <source>
        <dbReference type="EMBL" id="RGT37874.1"/>
    </source>
</evidence>
<dbReference type="GeneID" id="57434444"/>
<dbReference type="EMBL" id="JAJBNC010000012">
    <property type="protein sequence ID" value="MCB5493784.1"/>
    <property type="molecule type" value="Genomic_DNA"/>
</dbReference>
<dbReference type="InterPro" id="IPR037923">
    <property type="entry name" value="HTH-like"/>
</dbReference>
<dbReference type="EMBL" id="JAQMLR010000002">
    <property type="protein sequence ID" value="MDB8737613.1"/>
    <property type="molecule type" value="Genomic_DNA"/>
</dbReference>
<dbReference type="AlphaFoldDB" id="A0A2N5NLH7"/>
<dbReference type="Proteomes" id="UP000286137">
    <property type="component" value="Unassembled WGS sequence"/>
</dbReference>
<proteinExistence type="predicted"/>
<keyword evidence="3" id="KW-0804">Transcription</keyword>
<organism evidence="13 15">
    <name type="scientific">Mediterraneibacter gnavus</name>
    <name type="common">Ruminococcus gnavus</name>
    <dbReference type="NCBI Taxonomy" id="33038"/>
    <lineage>
        <taxon>Bacteria</taxon>
        <taxon>Bacillati</taxon>
        <taxon>Bacillota</taxon>
        <taxon>Clostridia</taxon>
        <taxon>Lachnospirales</taxon>
        <taxon>Lachnospiraceae</taxon>
        <taxon>Mediterraneibacter</taxon>
    </lineage>
</organism>
<evidence type="ECO:0000313" key="15">
    <source>
        <dbReference type="Proteomes" id="UP000283992"/>
    </source>
</evidence>
<evidence type="ECO:0000313" key="8">
    <source>
        <dbReference type="EMBL" id="MDE1203152.1"/>
    </source>
</evidence>
<evidence type="ECO:0000256" key="2">
    <source>
        <dbReference type="ARBA" id="ARBA00023125"/>
    </source>
</evidence>
<reference evidence="9" key="2">
    <citation type="journal article" date="2020" name="Cell Host Microbe">
        <title>Functional and Genomic Variation between Human-Derived Isolates of Lachnospiraceae Reveals Inter- and Intra-Species Diversity.</title>
        <authorList>
            <person name="Sorbara M.T."/>
            <person name="Littmann E.R."/>
            <person name="Fontana E."/>
            <person name="Moody T.U."/>
            <person name="Kohout C.E."/>
            <person name="Gjonbalaj M."/>
            <person name="Eaton V."/>
            <person name="Seok R."/>
            <person name="Leiner I.M."/>
            <person name="Pamer E.G."/>
        </authorList>
    </citation>
    <scope>NUCLEOTIDE SEQUENCE</scope>
    <source>
        <strain evidence="9">MSK.22.53</strain>
    </source>
</reference>
<dbReference type="InterPro" id="IPR014710">
    <property type="entry name" value="RmlC-like_jellyroll"/>
</dbReference>
<evidence type="ECO:0000313" key="13">
    <source>
        <dbReference type="EMBL" id="RHJ09385.1"/>
    </source>
</evidence>
<dbReference type="RefSeq" id="WP_004843936.1">
    <property type="nucleotide sequence ID" value="NZ_AP031446.1"/>
</dbReference>
<dbReference type="Proteomes" id="UP000283834">
    <property type="component" value="Unassembled WGS sequence"/>
</dbReference>
<sequence length="291" mass="34190">MNPIFEYSDTLNNPYEAFFFDAQKNNFPVSPHWHYFMEILYILKGTAYIETDTDNYVLEPGDLIVFHPQTPHAIYAAGPFPLQYQVLKFDPVHLNIPGSSLPSISTLLHMIDTDKRFSCFFQKSELEHIPLHSLFDTMIQIVTEKNFSYDILAHSYYCILITELLKLWEKQGFSITSNALQHSQNETFSAVAEYIFQHYQEPICIETLARNFHMSYSHFSAKFKEYYGQTCGHFIKMVRIQKAEDLLRFTDFDLSYISQETGFCDCSHFIRVFQEFHGITPKKFRKNLHTT</sequence>
<keyword evidence="1" id="KW-0805">Transcription regulation</keyword>
<dbReference type="InterPro" id="IPR009057">
    <property type="entry name" value="Homeodomain-like_sf"/>
</dbReference>
<evidence type="ECO:0000256" key="3">
    <source>
        <dbReference type="ARBA" id="ARBA00023163"/>
    </source>
</evidence>
<evidence type="ECO:0000313" key="14">
    <source>
        <dbReference type="Proteomes" id="UP000283834"/>
    </source>
</evidence>
<dbReference type="Proteomes" id="UP001297370">
    <property type="component" value="Unassembled WGS sequence"/>
</dbReference>
<dbReference type="EMBL" id="QRIA01000011">
    <property type="protein sequence ID" value="RHG18298.1"/>
    <property type="molecule type" value="Genomic_DNA"/>
</dbReference>
<dbReference type="PANTHER" id="PTHR43280">
    <property type="entry name" value="ARAC-FAMILY TRANSCRIPTIONAL REGULATOR"/>
    <property type="match status" value="1"/>
</dbReference>
<dbReference type="Proteomes" id="UP001211731">
    <property type="component" value="Unassembled WGS sequence"/>
</dbReference>
<evidence type="ECO:0000313" key="17">
    <source>
        <dbReference type="Proteomes" id="UP000286137"/>
    </source>
</evidence>
<comment type="caution">
    <text evidence="13">The sequence shown here is derived from an EMBL/GenBank/DDBJ whole genome shotgun (WGS) entry which is preliminary data.</text>
</comment>
<dbReference type="InterPro" id="IPR018060">
    <property type="entry name" value="HTH_AraC"/>
</dbReference>
<evidence type="ECO:0000256" key="1">
    <source>
        <dbReference type="ARBA" id="ARBA00023015"/>
    </source>
</evidence>
<dbReference type="Gene3D" id="1.10.10.60">
    <property type="entry name" value="Homeodomain-like"/>
    <property type="match status" value="2"/>
</dbReference>
<reference evidence="7" key="6">
    <citation type="submission" date="2023-01" db="EMBL/GenBank/DDBJ databases">
        <title>Human gut microbiome strain richness.</title>
        <authorList>
            <person name="Chen-Liaw A."/>
        </authorList>
    </citation>
    <scope>NUCLEOTIDE SEQUENCE</scope>
    <source>
        <strain evidence="7">1001217st1_A9_1001217B_191108</strain>
    </source>
</reference>